<name>A0ABY6S708_PODCO</name>
<organism evidence="2 3">
    <name type="scientific">Podospora comata</name>
    <dbReference type="NCBI Taxonomy" id="48703"/>
    <lineage>
        <taxon>Eukaryota</taxon>
        <taxon>Fungi</taxon>
        <taxon>Dikarya</taxon>
        <taxon>Ascomycota</taxon>
        <taxon>Pezizomycotina</taxon>
        <taxon>Sordariomycetes</taxon>
        <taxon>Sordariomycetidae</taxon>
        <taxon>Sordariales</taxon>
        <taxon>Podosporaceae</taxon>
        <taxon>Podospora</taxon>
    </lineage>
</organism>
<dbReference type="EMBL" id="LR026966">
    <property type="protein sequence ID" value="VBB77805.1"/>
    <property type="molecule type" value="Genomic_DNA"/>
</dbReference>
<gene>
    <name evidence="2" type="ORF">PODCO_307775</name>
</gene>
<reference evidence="2" key="1">
    <citation type="submission" date="2018-02" db="EMBL/GenBank/DDBJ databases">
        <authorList>
            <person name="Silar P."/>
        </authorList>
    </citation>
    <scope>NUCLEOTIDE SEQUENCE [LARGE SCALE GENOMIC DNA]</scope>
    <source>
        <strain evidence="2">T</strain>
    </source>
</reference>
<evidence type="ECO:0000256" key="1">
    <source>
        <dbReference type="SAM" id="MobiDB-lite"/>
    </source>
</evidence>
<protein>
    <submittedName>
        <fullName evidence="2">Uncharacterized protein</fullName>
    </submittedName>
</protein>
<keyword evidence="3" id="KW-1185">Reference proteome</keyword>
<dbReference type="Proteomes" id="UP000280685">
    <property type="component" value="Chromosome 3"/>
</dbReference>
<evidence type="ECO:0000313" key="2">
    <source>
        <dbReference type="EMBL" id="VBB77805.1"/>
    </source>
</evidence>
<evidence type="ECO:0000313" key="3">
    <source>
        <dbReference type="Proteomes" id="UP000280685"/>
    </source>
</evidence>
<feature type="region of interest" description="Disordered" evidence="1">
    <location>
        <begin position="65"/>
        <end position="99"/>
    </location>
</feature>
<sequence length="155" mass="17683">MAFNDALRAVDRGEGHDAVAEKYAGEIHGTAQTGKGKGEDVEIVEGEGGLRMKFEKMKLTRDGEVWLEVEDEGSGEESDDGEGDEDEDEDGDEEWQEDDVEYYEESEEYYDDDYEDYGELDSVGYKVKIKHQNNPCSILTSNIKNKKIYIKRNYL</sequence>
<accession>A0ABY6S708</accession>
<proteinExistence type="predicted"/>